<dbReference type="EMBL" id="JBHLXP010000005">
    <property type="protein sequence ID" value="MFC0049973.1"/>
    <property type="molecule type" value="Genomic_DNA"/>
</dbReference>
<dbReference type="SUPFAM" id="SSF52540">
    <property type="entry name" value="P-loop containing nucleoside triphosphate hydrolases"/>
    <property type="match status" value="1"/>
</dbReference>
<dbReference type="Gene3D" id="3.40.50.300">
    <property type="entry name" value="P-loop containing nucleotide triphosphate hydrolases"/>
    <property type="match status" value="2"/>
</dbReference>
<comment type="caution">
    <text evidence="19">The sequence shown here is derived from an EMBL/GenBank/DDBJ whole genome shotgun (WGS) entry which is preliminary data.</text>
</comment>
<dbReference type="CDD" id="cd22352">
    <property type="entry name" value="RecB_C-like"/>
    <property type="match status" value="1"/>
</dbReference>
<dbReference type="InterPro" id="IPR011604">
    <property type="entry name" value="PDDEXK-like_dom_sf"/>
</dbReference>
<comment type="miscellaneous">
    <text evidence="15">In the RecBCD complex, RecB has a slow 3'-5' helicase, an exonuclease activity and loads RecA onto ssDNA, RecD has a fast 5'-3' helicase activity, while RecC stimulates the ATPase and processivity of the RecB helicase and contributes to recognition of the Chi site.</text>
</comment>
<keyword evidence="11 15" id="KW-0234">DNA repair</keyword>
<feature type="active site" description="For nuclease activity" evidence="15">
    <location>
        <position position="1146"/>
    </location>
</feature>
<dbReference type="Gene3D" id="1.10.3170.10">
    <property type="entry name" value="Recbcd, chain B, domain 2"/>
    <property type="match status" value="1"/>
</dbReference>
<feature type="binding site" evidence="15">
    <location>
        <position position="1146"/>
    </location>
    <ligand>
        <name>Mg(2+)</name>
        <dbReference type="ChEBI" id="CHEBI:18420"/>
    </ligand>
</feature>
<evidence type="ECO:0000256" key="2">
    <source>
        <dbReference type="ARBA" id="ARBA00022723"/>
    </source>
</evidence>
<dbReference type="HAMAP" id="MF_01485">
    <property type="entry name" value="RecB"/>
    <property type="match status" value="1"/>
</dbReference>
<evidence type="ECO:0000256" key="9">
    <source>
        <dbReference type="ARBA" id="ARBA00022842"/>
    </source>
</evidence>
<feature type="domain" description="UvrD-like helicase ATP-binding" evidence="17">
    <location>
        <begin position="1"/>
        <end position="468"/>
    </location>
</feature>
<comment type="catalytic activity">
    <reaction evidence="15">
        <text>Exonucleolytic cleavage (in the presence of ATP) in either 5'- to 3'- or 3'- to 5'-direction to yield 5'-phosphooligonucleotides.</text>
        <dbReference type="EC" id="3.1.11.5"/>
    </reaction>
</comment>
<evidence type="ECO:0000259" key="17">
    <source>
        <dbReference type="PROSITE" id="PS51198"/>
    </source>
</evidence>
<evidence type="ECO:0000256" key="7">
    <source>
        <dbReference type="ARBA" id="ARBA00022839"/>
    </source>
</evidence>
<evidence type="ECO:0000259" key="18">
    <source>
        <dbReference type="PROSITE" id="PS51217"/>
    </source>
</evidence>
<keyword evidence="9 15" id="KW-0460">Magnesium</keyword>
<keyword evidence="20" id="KW-1185">Reference proteome</keyword>
<dbReference type="InterPro" id="IPR000212">
    <property type="entry name" value="DNA_helicase_UvrD/REP"/>
</dbReference>
<evidence type="ECO:0000256" key="10">
    <source>
        <dbReference type="ARBA" id="ARBA00023125"/>
    </source>
</evidence>
<dbReference type="Pfam" id="PF12705">
    <property type="entry name" value="PDDEXK_1"/>
    <property type="match status" value="1"/>
</dbReference>
<accession>A0ABV6BKC5</accession>
<dbReference type="NCBIfam" id="TIGR00609">
    <property type="entry name" value="recB"/>
    <property type="match status" value="1"/>
</dbReference>
<feature type="binding site" evidence="16">
    <location>
        <begin position="19"/>
        <end position="26"/>
    </location>
    <ligand>
        <name>ATP</name>
        <dbReference type="ChEBI" id="CHEBI:30616"/>
    </ligand>
</feature>
<comment type="domain">
    <text evidence="15">The C-terminal domain has nuclease activity and interacts with RecD. It interacts with RecA, facilitating its loading onto ssDNA.</text>
</comment>
<keyword evidence="2 15" id="KW-0479">Metal-binding</keyword>
<keyword evidence="10 15" id="KW-0238">DNA-binding</keyword>
<evidence type="ECO:0000256" key="8">
    <source>
        <dbReference type="ARBA" id="ARBA00022840"/>
    </source>
</evidence>
<keyword evidence="1 15" id="KW-0540">Nuclease</keyword>
<reference evidence="19 20" key="1">
    <citation type="submission" date="2024-09" db="EMBL/GenBank/DDBJ databases">
        <authorList>
            <person name="Sun Q."/>
            <person name="Mori K."/>
        </authorList>
    </citation>
    <scope>NUCLEOTIDE SEQUENCE [LARGE SCALE GENOMIC DNA]</scope>
    <source>
        <strain evidence="19 20">KCTC 23315</strain>
    </source>
</reference>
<dbReference type="GO" id="GO:0008854">
    <property type="term" value="F:exodeoxyribonuclease V activity"/>
    <property type="evidence" value="ECO:0007669"/>
    <property type="project" value="UniProtKB-EC"/>
</dbReference>
<feature type="region of interest" description="DNA-binding and helicase activity, interacts with RecC" evidence="15">
    <location>
        <begin position="1"/>
        <end position="920"/>
    </location>
</feature>
<evidence type="ECO:0000256" key="6">
    <source>
        <dbReference type="ARBA" id="ARBA00022806"/>
    </source>
</evidence>
<comment type="catalytic activity">
    <reaction evidence="13 15">
        <text>Couples ATP hydrolysis with the unwinding of duplex DNA by translocating in the 3'-5' direction.</text>
        <dbReference type="EC" id="5.6.2.4"/>
    </reaction>
</comment>
<gene>
    <name evidence="15 19" type="primary">recB</name>
    <name evidence="19" type="ORF">ACFFJP_16850</name>
</gene>
<dbReference type="InterPro" id="IPR014016">
    <property type="entry name" value="UvrD-like_ATP-bd"/>
</dbReference>
<keyword evidence="12 15" id="KW-0413">Isomerase</keyword>
<evidence type="ECO:0000256" key="5">
    <source>
        <dbReference type="ARBA" id="ARBA00022801"/>
    </source>
</evidence>
<keyword evidence="4 15" id="KW-0227">DNA damage</keyword>
<feature type="domain" description="UvrD-like helicase C-terminal" evidence="18">
    <location>
        <begin position="505"/>
        <end position="775"/>
    </location>
</feature>
<comment type="function">
    <text evidence="15">A helicase/nuclease that prepares dsDNA breaks (DSB) for recombinational DNA repair. Binds to DSBs and unwinds DNA via a highly rapid and processive ATP-dependent bidirectional helicase activity. Unwinds dsDNA until it encounters a Chi (crossover hotspot instigator) sequence from the 3' direction. Cuts ssDNA a few nucleotides 3' to the Chi site. The properties and activities of the enzyme are changed at Chi. The Chi-altered holoenzyme produces a long 3'-ssDNA overhang and facilitates RecA-binding to the ssDNA for homologous DNA recombination and repair. Holoenzyme degrades any linearized DNA that is unable to undergo homologous recombination. In the holoenzyme this subunit contributes ATPase, 3'-5' helicase, exonuclease activity and loads RecA onto ssDNA.</text>
</comment>
<comment type="similarity">
    <text evidence="15">Belongs to the helicase family. UvrD subfamily.</text>
</comment>
<comment type="subunit">
    <text evidence="15">Heterotrimer of RecB, RecC and RecD. All subunits contribute to DNA-binding. Interacts with RecA.</text>
</comment>
<comment type="cofactor">
    <cofactor evidence="15">
        <name>Mg(2+)</name>
        <dbReference type="ChEBI" id="CHEBI:18420"/>
    </cofactor>
    <text evidence="15">Binds 1 Mg(2+) ion per subunit.</text>
</comment>
<evidence type="ECO:0000256" key="4">
    <source>
        <dbReference type="ARBA" id="ARBA00022763"/>
    </source>
</evidence>
<organism evidence="19 20">
    <name type="scientific">Rheinheimera tilapiae</name>
    <dbReference type="NCBI Taxonomy" id="875043"/>
    <lineage>
        <taxon>Bacteria</taxon>
        <taxon>Pseudomonadati</taxon>
        <taxon>Pseudomonadota</taxon>
        <taxon>Gammaproteobacteria</taxon>
        <taxon>Chromatiales</taxon>
        <taxon>Chromatiaceae</taxon>
        <taxon>Rheinheimera</taxon>
    </lineage>
</organism>
<dbReference type="InterPro" id="IPR038726">
    <property type="entry name" value="PDDEXK_AddAB-type"/>
</dbReference>
<feature type="region of interest" description="Nuclease activity, interacts with RecD and RecA" evidence="15">
    <location>
        <begin position="921"/>
        <end position="1270"/>
    </location>
</feature>
<dbReference type="PROSITE" id="PS51198">
    <property type="entry name" value="UVRD_HELICASE_ATP_BIND"/>
    <property type="match status" value="1"/>
</dbReference>
<name>A0ABV6BKC5_9GAMM</name>
<sequence>MQPLNFMTLPLHGTSLIEASAGTGKTYTIAALYLRLVLGHGLAVPLRPDQILVVTFTEAATAELRGRIQQRLSEAALVFASEHDKANQPDADLQQTAPQQVDPVLRALLDAFPKQQYGICAAQLELAAQWMDEAAISTIHGFANRMLSEHAFACGSQFEQTLVTDLAELQQQVVMDYWRSEVYPLELPLFVRYQQSFDTPRQLWQALLPLWQESFAPPPHSLATLLEQEIEARRTKLAALKAPWQQWLDELARLIEAGRAAGQTYNTKLRPDYVAKWLAGIAAWRDDPAQLTPDIGKGIERLTPDGLADAWKGPAPSHPALEAMAALPQALADLPDASFDLRLHALSHVQQQFDQLKQQRAELGFDDLLVQLDQALHGGSGAQLSAMLRSQFPLALIDEFQDTDPLQWRIFSRIYQPEQPPSDCGLLLIGDPKQAIYGFRGADIYTYLTAKQQTQGRHFSLGTNFRSTTAMVDAVNQLFLQAEQRDSGLGAFLFRQQGDLLSFSPVAAKGRPEQLVLDGAPLPALQWVALDQSAKPLSKSAYLAQSARHSAQQIVTLLNAAQQGRCGFLQEADLQPLRPADIAVLVNNQQEADVIRAELAQLGVRAVYLSDKGSVFDSPLAAQLLLWLSSCADPRHAGKLRAALATPAMSWSYTDLLALQQDDWALENMQLRFVDYQQIWRSQGVLALVHRLLQDFSLVQKLATAPDAERQLTDLLHLAELLQEAARQLDGEAALLRYLQHHLQGDGELGADALKLRLESDDALLKIVTIHKSKGLEYPLVFLPFLLAARELDAKQLPYVWHQDDGTRLLAQQFNEQSFERAERERLGEDLRKLYVALTRARHGCVVTLAPLKEHSALAYLLAADGTLAPQVQWLTEPLTAAPCFGLAPADLPAPARYQWQNGEPQSHSGFLLQGISPRPSWQISSYSAIAAGSHYQEQGVFADQSRSGNAKVQELLQHNPQLPMESLPPDTPGFAQRFIRGAGPGTFLHNQLEWAAATGFAAVVADRALLEAQLVQSATQAGLLKQHRDGRWQRLMLNSDKEQPKFCDDAASAVVELVDWLLQLMQLPLPVLQQANLVQLPACIAELEFLIPAARVDIQLLDQLVTEQIWPGAARAELQSRQLNGMLKGFIDLTLFDGERYYVADFKSNYREDGRYTPENLQQMMLDARYDLQAALYGLALHRLLTARLPGYQTERHIGPALYWFLRGSAADVSHSAASQSEPAQQGILAVSLPSAFILALDQLFRGDAGPARLLLSQSAGAISSAGAH</sequence>
<dbReference type="InterPro" id="IPR014017">
    <property type="entry name" value="DNA_helicase_UvrD-like_C"/>
</dbReference>
<dbReference type="Pfam" id="PF00580">
    <property type="entry name" value="UvrD-helicase"/>
    <property type="match status" value="1"/>
</dbReference>
<evidence type="ECO:0000313" key="19">
    <source>
        <dbReference type="EMBL" id="MFC0049973.1"/>
    </source>
</evidence>
<dbReference type="Gene3D" id="1.10.486.10">
    <property type="entry name" value="PCRA, domain 4"/>
    <property type="match status" value="1"/>
</dbReference>
<comment type="catalytic activity">
    <reaction evidence="14 15">
        <text>ATP + H2O = ADP + phosphate + H(+)</text>
        <dbReference type="Rhea" id="RHEA:13065"/>
        <dbReference type="ChEBI" id="CHEBI:15377"/>
        <dbReference type="ChEBI" id="CHEBI:15378"/>
        <dbReference type="ChEBI" id="CHEBI:30616"/>
        <dbReference type="ChEBI" id="CHEBI:43474"/>
        <dbReference type="ChEBI" id="CHEBI:456216"/>
        <dbReference type="EC" id="5.6.2.4"/>
    </reaction>
</comment>
<evidence type="ECO:0000256" key="1">
    <source>
        <dbReference type="ARBA" id="ARBA00022722"/>
    </source>
</evidence>
<dbReference type="InterPro" id="IPR004586">
    <property type="entry name" value="RecB"/>
</dbReference>
<evidence type="ECO:0000256" key="11">
    <source>
        <dbReference type="ARBA" id="ARBA00023204"/>
    </source>
</evidence>
<dbReference type="EC" id="3.1.11.5" evidence="15"/>
<dbReference type="PANTHER" id="PTHR11070">
    <property type="entry name" value="UVRD / RECB / PCRA DNA HELICASE FAMILY MEMBER"/>
    <property type="match status" value="1"/>
</dbReference>
<dbReference type="Proteomes" id="UP001589813">
    <property type="component" value="Unassembled WGS sequence"/>
</dbReference>
<feature type="binding site" evidence="15">
    <location>
        <position position="990"/>
    </location>
    <ligand>
        <name>Mg(2+)</name>
        <dbReference type="ChEBI" id="CHEBI:18420"/>
    </ligand>
</feature>
<evidence type="ECO:0000256" key="3">
    <source>
        <dbReference type="ARBA" id="ARBA00022741"/>
    </source>
</evidence>
<dbReference type="InterPro" id="IPR011335">
    <property type="entry name" value="Restrct_endonuc-II-like"/>
</dbReference>
<dbReference type="Gene3D" id="3.90.320.10">
    <property type="match status" value="1"/>
</dbReference>
<comment type="domain">
    <text evidence="15">The N-terminal DNA-binding domain is a ssDNA-dependent ATPase and has ATP-dependent 3'-5' helicase function. This domain interacts with RecC.</text>
</comment>
<proteinExistence type="inferred from homology"/>
<evidence type="ECO:0000256" key="13">
    <source>
        <dbReference type="ARBA" id="ARBA00034617"/>
    </source>
</evidence>
<feature type="binding site" evidence="15">
    <location>
        <position position="1133"/>
    </location>
    <ligand>
        <name>Mg(2+)</name>
        <dbReference type="ChEBI" id="CHEBI:18420"/>
    </ligand>
</feature>
<evidence type="ECO:0000256" key="15">
    <source>
        <dbReference type="HAMAP-Rule" id="MF_01485"/>
    </source>
</evidence>
<evidence type="ECO:0000256" key="14">
    <source>
        <dbReference type="ARBA" id="ARBA00048988"/>
    </source>
</evidence>
<dbReference type="EC" id="5.6.2.4" evidence="15"/>
<keyword evidence="8 15" id="KW-0067">ATP-binding</keyword>
<dbReference type="Pfam" id="PF13361">
    <property type="entry name" value="UvrD_C"/>
    <property type="match status" value="1"/>
</dbReference>
<evidence type="ECO:0000256" key="12">
    <source>
        <dbReference type="ARBA" id="ARBA00023235"/>
    </source>
</evidence>
<evidence type="ECO:0000313" key="20">
    <source>
        <dbReference type="Proteomes" id="UP001589813"/>
    </source>
</evidence>
<dbReference type="PROSITE" id="PS51217">
    <property type="entry name" value="UVRD_HELICASE_CTER"/>
    <property type="match status" value="1"/>
</dbReference>
<dbReference type="PANTHER" id="PTHR11070:SF23">
    <property type="entry name" value="RECBCD ENZYME SUBUNIT RECB"/>
    <property type="match status" value="1"/>
</dbReference>
<dbReference type="InterPro" id="IPR027417">
    <property type="entry name" value="P-loop_NTPase"/>
</dbReference>
<keyword evidence="3 15" id="KW-0547">Nucleotide-binding</keyword>
<keyword evidence="6 15" id="KW-0347">Helicase</keyword>
<keyword evidence="5 15" id="KW-0378">Hydrolase</keyword>
<dbReference type="RefSeq" id="WP_377246861.1">
    <property type="nucleotide sequence ID" value="NZ_JBHLXP010000005.1"/>
</dbReference>
<evidence type="ECO:0000256" key="16">
    <source>
        <dbReference type="PROSITE-ProRule" id="PRU00560"/>
    </source>
</evidence>
<keyword evidence="7 15" id="KW-0269">Exonuclease</keyword>
<dbReference type="SUPFAM" id="SSF52980">
    <property type="entry name" value="Restriction endonuclease-like"/>
    <property type="match status" value="1"/>
</dbReference>
<protein>
    <recommendedName>
        <fullName evidence="15">RecBCD enzyme subunit RecB</fullName>
        <ecNumber evidence="15">3.1.11.5</ecNumber>
        <ecNumber evidence="15">5.6.2.4</ecNumber>
    </recommendedName>
    <alternativeName>
        <fullName evidence="15">DNA 3'-5' helicase subunit RecB</fullName>
    </alternativeName>
    <alternativeName>
        <fullName evidence="15">Exonuclease V subunit RecB</fullName>
        <shortName evidence="15">ExoV subunit RecB</shortName>
    </alternativeName>
    <alternativeName>
        <fullName evidence="15">Helicase/nuclease RecBCD subunit RecB</fullName>
    </alternativeName>
</protein>